<proteinExistence type="predicted"/>
<keyword evidence="4" id="KW-1185">Reference proteome</keyword>
<dbReference type="EC" id="6.3.4.15" evidence="3"/>
<dbReference type="GO" id="GO:0005737">
    <property type="term" value="C:cytoplasm"/>
    <property type="evidence" value="ECO:0007669"/>
    <property type="project" value="TreeGrafter"/>
</dbReference>
<dbReference type="PANTHER" id="PTHR12835:SF5">
    <property type="entry name" value="BIOTIN--PROTEIN LIGASE"/>
    <property type="match status" value="1"/>
</dbReference>
<dbReference type="NCBIfam" id="TIGR00121">
    <property type="entry name" value="birA_ligase"/>
    <property type="match status" value="1"/>
</dbReference>
<accession>A0A6N7EU18</accession>
<dbReference type="InterPro" id="IPR045864">
    <property type="entry name" value="aa-tRNA-synth_II/BPL/LPL"/>
</dbReference>
<dbReference type="CDD" id="cd16442">
    <property type="entry name" value="BPL"/>
    <property type="match status" value="1"/>
</dbReference>
<dbReference type="InterPro" id="IPR004143">
    <property type="entry name" value="BPL_LPL_catalytic"/>
</dbReference>
<dbReference type="Gene3D" id="2.30.30.100">
    <property type="match status" value="1"/>
</dbReference>
<feature type="domain" description="BPL/LPL catalytic" evidence="2">
    <location>
        <begin position="37"/>
        <end position="119"/>
    </location>
</feature>
<dbReference type="Pfam" id="PF03099">
    <property type="entry name" value="BPL_LplA_LipB"/>
    <property type="match status" value="1"/>
</dbReference>
<dbReference type="InterPro" id="IPR004408">
    <property type="entry name" value="Biotin_CoA_COase_ligase"/>
</dbReference>
<evidence type="ECO:0000259" key="2">
    <source>
        <dbReference type="Pfam" id="PF03099"/>
    </source>
</evidence>
<dbReference type="PANTHER" id="PTHR12835">
    <property type="entry name" value="BIOTIN PROTEIN LIGASE"/>
    <property type="match status" value="1"/>
</dbReference>
<evidence type="ECO:0000313" key="3">
    <source>
        <dbReference type="EMBL" id="MPV86324.1"/>
    </source>
</evidence>
<dbReference type="AlphaFoldDB" id="A0A6N7EU18"/>
<dbReference type="Gene3D" id="3.30.930.10">
    <property type="entry name" value="Bira Bifunctional Protein, Domain 2"/>
    <property type="match status" value="1"/>
</dbReference>
<dbReference type="SUPFAM" id="SSF55681">
    <property type="entry name" value="Class II aaRS and biotin synthetases"/>
    <property type="match status" value="1"/>
</dbReference>
<sequence>MRVKERFRLNPTPGLHPEITWRHVDTIDSTNATLLATDTPLPYLLSTDYQTQGRGQRGRVWSNPEKSLMFSLAFALPITAEKLALWQLVVALTLVEQFSQTVDTQAFRIKWPNDIYVNGSVNRHQLPSHPLQSHQLLGEPLSQKTAAQWGKCAGILVENQLGFRNKVVTGIGINLAPVALSDTRYASGYVDIGCDKYIWLVQLVNSLYAAWQRFCEAPYLDVAAYAHYDLLAGKMISAVDSKTNQTVAGVCLGVDAQGALHLSNETGIQVLTAAHQIQWEE</sequence>
<dbReference type="Proteomes" id="UP000471298">
    <property type="component" value="Unassembled WGS sequence"/>
</dbReference>
<keyword evidence="1 3" id="KW-0436">Ligase</keyword>
<reference evidence="3 4" key="1">
    <citation type="submission" date="2019-10" db="EMBL/GenBank/DDBJ databases">
        <title>Cardiobacteriales fam. a chemoheterotrophic member of the order Cardiobacteriales, and proposal of Cardiobacteriales fam. nov.</title>
        <authorList>
            <person name="Wang C."/>
        </authorList>
    </citation>
    <scope>NUCLEOTIDE SEQUENCE [LARGE SCALE GENOMIC DNA]</scope>
    <source>
        <strain evidence="3 4">ML27</strain>
    </source>
</reference>
<evidence type="ECO:0000313" key="4">
    <source>
        <dbReference type="Proteomes" id="UP000471298"/>
    </source>
</evidence>
<organism evidence="3 4">
    <name type="scientific">Ostreibacterium oceani</name>
    <dbReference type="NCBI Taxonomy" id="2654998"/>
    <lineage>
        <taxon>Bacteria</taxon>
        <taxon>Pseudomonadati</taxon>
        <taxon>Pseudomonadota</taxon>
        <taxon>Gammaproteobacteria</taxon>
        <taxon>Cardiobacteriales</taxon>
        <taxon>Ostreibacteriaceae</taxon>
        <taxon>Ostreibacterium</taxon>
    </lineage>
</organism>
<comment type="caution">
    <text evidence="3">The sequence shown here is derived from an EMBL/GenBank/DDBJ whole genome shotgun (WGS) entry which is preliminary data.</text>
</comment>
<dbReference type="GO" id="GO:0004077">
    <property type="term" value="F:biotin--[biotin carboxyl-carrier protein] ligase activity"/>
    <property type="evidence" value="ECO:0007669"/>
    <property type="project" value="UniProtKB-EC"/>
</dbReference>
<protein>
    <submittedName>
        <fullName evidence="3">Biotin--[acetyl-CoA-carboxylase] ligase</fullName>
        <ecNumber evidence="3">6.3.4.15</ecNumber>
    </submittedName>
</protein>
<dbReference type="InParanoid" id="A0A6N7EU18"/>
<dbReference type="EMBL" id="WHNW01000006">
    <property type="protein sequence ID" value="MPV86324.1"/>
    <property type="molecule type" value="Genomic_DNA"/>
</dbReference>
<name>A0A6N7EU18_9GAMM</name>
<evidence type="ECO:0000256" key="1">
    <source>
        <dbReference type="ARBA" id="ARBA00022598"/>
    </source>
</evidence>
<gene>
    <name evidence="3" type="ORF">GCU85_06215</name>
</gene>